<dbReference type="Proteomes" id="UP000288794">
    <property type="component" value="Unassembled WGS sequence"/>
</dbReference>
<evidence type="ECO:0008006" key="4">
    <source>
        <dbReference type="Google" id="ProtNLM"/>
    </source>
</evidence>
<accession>A0A443I983</accession>
<evidence type="ECO:0000256" key="1">
    <source>
        <dbReference type="SAM" id="SignalP"/>
    </source>
</evidence>
<dbReference type="EMBL" id="JMEE01000046">
    <property type="protein sequence ID" value="RWR00603.1"/>
    <property type="molecule type" value="Genomic_DNA"/>
</dbReference>
<dbReference type="PROSITE" id="PS51257">
    <property type="entry name" value="PROKAR_LIPOPROTEIN"/>
    <property type="match status" value="1"/>
</dbReference>
<proteinExistence type="predicted"/>
<dbReference type="Gene3D" id="3.30.10.10">
    <property type="entry name" value="Trypsin Inhibitor V, subunit A"/>
    <property type="match status" value="1"/>
</dbReference>
<evidence type="ECO:0000313" key="3">
    <source>
        <dbReference type="Proteomes" id="UP000288794"/>
    </source>
</evidence>
<protein>
    <recommendedName>
        <fullName evidence="4">Peptidase inhibitor I78 family protein</fullName>
    </recommendedName>
</protein>
<comment type="caution">
    <text evidence="2">The sequence shown here is derived from an EMBL/GenBank/DDBJ whole genome shotgun (WGS) entry which is preliminary data.</text>
</comment>
<feature type="chain" id="PRO_5018973809" description="Peptidase inhibitor I78 family protein" evidence="1">
    <location>
        <begin position="23"/>
        <end position="97"/>
    </location>
</feature>
<dbReference type="RefSeq" id="WP_128179254.1">
    <property type="nucleotide sequence ID" value="NZ_CP071409.1"/>
</dbReference>
<keyword evidence="3" id="KW-1185">Reference proteome</keyword>
<reference evidence="2 3" key="1">
    <citation type="submission" date="2014-04" db="EMBL/GenBank/DDBJ databases">
        <title>Draft genome sequence of Pantoea beijingensis strain LMG 27579, an emerging pathogen to Pleurotus eryngii with potential industrial application.</title>
        <authorList>
            <person name="Xu F."/>
            <person name="Liu Y."/>
            <person name="Wang S."/>
            <person name="Yin Y."/>
            <person name="Ma Y."/>
            <person name="Zhao S."/>
            <person name="Rong C."/>
        </authorList>
    </citation>
    <scope>NUCLEOTIDE SEQUENCE [LARGE SCALE GENOMIC DNA]</scope>
    <source>
        <strain evidence="2 3">LMG 27579</strain>
    </source>
</reference>
<dbReference type="AlphaFoldDB" id="A0A443I983"/>
<name>A0A443I983_9GAMM</name>
<dbReference type="InterPro" id="IPR021719">
    <property type="entry name" value="Prot_inh_I78"/>
</dbReference>
<keyword evidence="1" id="KW-0732">Signal</keyword>
<dbReference type="Pfam" id="PF11720">
    <property type="entry name" value="Inhibitor_I78"/>
    <property type="match status" value="1"/>
</dbReference>
<organism evidence="2 3">
    <name type="scientific">[Pantoea] beijingensis</name>
    <dbReference type="NCBI Taxonomy" id="1324864"/>
    <lineage>
        <taxon>Bacteria</taxon>
        <taxon>Pseudomonadati</taxon>
        <taxon>Pseudomonadota</taxon>
        <taxon>Gammaproteobacteria</taxon>
        <taxon>Enterobacterales</taxon>
        <taxon>Erwiniaceae</taxon>
        <taxon>Erwinia</taxon>
    </lineage>
</organism>
<feature type="signal peptide" evidence="1">
    <location>
        <begin position="1"/>
        <end position="22"/>
    </location>
</feature>
<sequence length="97" mass="10518">MKFYGKVLTVAALFTLAACSTARQDSAAQAVESNDDMCGASHYQGYVGKPLSSLDSVRFAVPMRAIPHDSVVTMDFNMKRVNFMGDRAGNISRVYCG</sequence>
<gene>
    <name evidence="2" type="ORF">ED28_17220</name>
</gene>
<evidence type="ECO:0000313" key="2">
    <source>
        <dbReference type="EMBL" id="RWR00603.1"/>
    </source>
</evidence>